<evidence type="ECO:0000313" key="3">
    <source>
        <dbReference type="EMBL" id="KZM71674.1"/>
    </source>
</evidence>
<proteinExistence type="predicted"/>
<dbReference type="InterPro" id="IPR012338">
    <property type="entry name" value="Beta-lactam/transpept-like"/>
</dbReference>
<dbReference type="PANTHER" id="PTHR46825:SF7">
    <property type="entry name" value="D-ALANYL-D-ALANINE CARBOXYPEPTIDASE"/>
    <property type="match status" value="1"/>
</dbReference>
<name>A0A164KS62_9NOCA</name>
<keyword evidence="4" id="KW-1185">Reference proteome</keyword>
<feature type="domain" description="DUF7586" evidence="2">
    <location>
        <begin position="359"/>
        <end position="440"/>
    </location>
</feature>
<dbReference type="InterPro" id="IPR001466">
    <property type="entry name" value="Beta-lactam-related"/>
</dbReference>
<dbReference type="Proteomes" id="UP000076512">
    <property type="component" value="Unassembled WGS sequence"/>
</dbReference>
<feature type="domain" description="Beta-lactamase-related" evidence="1">
    <location>
        <begin position="20"/>
        <end position="339"/>
    </location>
</feature>
<dbReference type="OrthoDB" id="3863176at2"/>
<dbReference type="AlphaFoldDB" id="A0A164KS62"/>
<gene>
    <name evidence="3" type="ORF">AWN90_02850</name>
</gene>
<dbReference type="Gene3D" id="3.40.710.10">
    <property type="entry name" value="DD-peptidase/beta-lactamase superfamily"/>
    <property type="match status" value="1"/>
</dbReference>
<reference evidence="3 4" key="1">
    <citation type="submission" date="2016-04" db="EMBL/GenBank/DDBJ databases">
        <authorList>
            <person name="Evans L.H."/>
            <person name="Alamgir A."/>
            <person name="Owens N."/>
            <person name="Weber N.D."/>
            <person name="Virtaneva K."/>
            <person name="Barbian K."/>
            <person name="Babar A."/>
            <person name="Rosenke K."/>
        </authorList>
    </citation>
    <scope>NUCLEOTIDE SEQUENCE [LARGE SCALE GENOMIC DNA]</scope>
    <source>
        <strain evidence="3 4">IFM 0406</strain>
    </source>
</reference>
<dbReference type="SUPFAM" id="SSF56601">
    <property type="entry name" value="beta-lactamase/transpeptidase-like"/>
    <property type="match status" value="1"/>
</dbReference>
<evidence type="ECO:0000313" key="4">
    <source>
        <dbReference type="Proteomes" id="UP000076512"/>
    </source>
</evidence>
<dbReference type="InterPro" id="IPR056008">
    <property type="entry name" value="DUF7586"/>
</dbReference>
<dbReference type="Pfam" id="PF00144">
    <property type="entry name" value="Beta-lactamase"/>
    <property type="match status" value="1"/>
</dbReference>
<sequence length="443" mass="48246">MLVVNGGIMDTDFEKMLSDRVTRLHSAHGVPSLTVAVAQREVCLGAVAMGFADVEHGIPASPDSVYRIGSITKTFTAALALQLVDQQCLDLNAPVGHYLRSTSFGQVPLRMLLAHCGGIQREVPGDLWESMQGPTKSELCEAFTRVEMVAEPGQRWHYSNLGYATVGAIIEYVAGRPCDELISETLLTPLGMSRTTWTPPSDAVVGYRIDPYIEVFHREPVLDRAATAVAGQLWSTPADLLRWGNALIGAEPDVVPISVIDRMHTLQIMADPRAWTKGWGLGLILQRRPDRILAGHTGHTPGFHAALTIDRESGTVVVACTNATRGITLADVTADIADQAAVLHPPAPAPRWRPAPPCPEEVGEILGRWWSEAEETVFTWRHDGLHANLAADPDNTDTAFITDAPGCYLAVQGRFQGERLTVVRTASGTQLRWATYPFTRSPR</sequence>
<evidence type="ECO:0000259" key="2">
    <source>
        <dbReference type="Pfam" id="PF24491"/>
    </source>
</evidence>
<evidence type="ECO:0000259" key="1">
    <source>
        <dbReference type="Pfam" id="PF00144"/>
    </source>
</evidence>
<comment type="caution">
    <text evidence="3">The sequence shown here is derived from an EMBL/GenBank/DDBJ whole genome shotgun (WGS) entry which is preliminary data.</text>
</comment>
<dbReference type="EMBL" id="LWGR01000012">
    <property type="protein sequence ID" value="KZM71674.1"/>
    <property type="molecule type" value="Genomic_DNA"/>
</dbReference>
<organism evidence="3 4">
    <name type="scientific">Nocardia terpenica</name>
    <dbReference type="NCBI Taxonomy" id="455432"/>
    <lineage>
        <taxon>Bacteria</taxon>
        <taxon>Bacillati</taxon>
        <taxon>Actinomycetota</taxon>
        <taxon>Actinomycetes</taxon>
        <taxon>Mycobacteriales</taxon>
        <taxon>Nocardiaceae</taxon>
        <taxon>Nocardia</taxon>
    </lineage>
</organism>
<dbReference type="PANTHER" id="PTHR46825">
    <property type="entry name" value="D-ALANYL-D-ALANINE-CARBOXYPEPTIDASE/ENDOPEPTIDASE AMPH"/>
    <property type="match status" value="1"/>
</dbReference>
<protein>
    <submittedName>
        <fullName evidence="3">Uncharacterized protein</fullName>
    </submittedName>
</protein>
<dbReference type="InterPro" id="IPR050491">
    <property type="entry name" value="AmpC-like"/>
</dbReference>
<dbReference type="Pfam" id="PF24491">
    <property type="entry name" value="DUF7586"/>
    <property type="match status" value="1"/>
</dbReference>
<dbReference type="STRING" id="455432.AWN90_02850"/>
<accession>A0A164KS62</accession>